<dbReference type="PANTHER" id="PTHR43102">
    <property type="entry name" value="SLR1143 PROTEIN"/>
    <property type="match status" value="1"/>
</dbReference>
<dbReference type="eggNOG" id="COG3920">
    <property type="taxonomic scope" value="Bacteria"/>
</dbReference>
<evidence type="ECO:0000259" key="1">
    <source>
        <dbReference type="PROSITE" id="PS50109"/>
    </source>
</evidence>
<evidence type="ECO:0000313" key="2">
    <source>
        <dbReference type="EMBL" id="EAQ11512.1"/>
    </source>
</evidence>
<dbReference type="STRING" id="314271.RB2654_02085"/>
<proteinExistence type="predicted"/>
<dbReference type="SMART" id="SM00065">
    <property type="entry name" value="GAF"/>
    <property type="match status" value="1"/>
</dbReference>
<dbReference type="PROSITE" id="PS50109">
    <property type="entry name" value="HIS_KIN"/>
    <property type="match status" value="1"/>
</dbReference>
<dbReference type="InterPro" id="IPR029016">
    <property type="entry name" value="GAF-like_dom_sf"/>
</dbReference>
<dbReference type="PANTHER" id="PTHR43102:SF2">
    <property type="entry name" value="GAF DOMAIN-CONTAINING PROTEIN"/>
    <property type="match status" value="1"/>
</dbReference>
<feature type="domain" description="Histidine kinase" evidence="1">
    <location>
        <begin position="177"/>
        <end position="363"/>
    </location>
</feature>
<sequence>MTDRPPLPPTPAHNEERLAALGALGLLDTPAEAGFDSVTAFICRALDVPTSLVSLVDRDRQWFKSAKGFDEPETALESSVCAYVVLEDDLLEIRDLTQDPRTARNPLVAQTDGIRFYAGAPLRLSDGQVMGALCAIDVKPRELTDIQRETLIVLADQVVAQMELKQALANAETLRKEIDHRVKNSLQSISALTRIQARKAEEPAVREALKQVQARVEMVAALHEQLYRSSATHDVDLADFAGKVGAILNGTSPPEIEVQVAFDRVRVDPEQASAIGVILNEFASNSIKHAFPEGRMGLVRFSGKRKGGSLVIDLSDDGVGMGPISHTSGIGLAVIEASVAQLGGAWEPLLDRTGTAARLTIPL</sequence>
<dbReference type="InterPro" id="IPR005467">
    <property type="entry name" value="His_kinase_dom"/>
</dbReference>
<dbReference type="Proteomes" id="UP000002931">
    <property type="component" value="Unassembled WGS sequence"/>
</dbReference>
<dbReference type="AlphaFoldDB" id="A3VK06"/>
<dbReference type="Gene3D" id="3.30.565.10">
    <property type="entry name" value="Histidine kinase-like ATPase, C-terminal domain"/>
    <property type="match status" value="1"/>
</dbReference>
<dbReference type="InterPro" id="IPR036890">
    <property type="entry name" value="HATPase_C_sf"/>
</dbReference>
<dbReference type="GO" id="GO:0016301">
    <property type="term" value="F:kinase activity"/>
    <property type="evidence" value="ECO:0007669"/>
    <property type="project" value="UniProtKB-KW"/>
</dbReference>
<dbReference type="RefSeq" id="WP_008328244.1">
    <property type="nucleotide sequence ID" value="NZ_CH902578.1"/>
</dbReference>
<accession>A3VK06</accession>
<keyword evidence="2" id="KW-0418">Kinase</keyword>
<dbReference type="EMBL" id="AAMT01000015">
    <property type="protein sequence ID" value="EAQ11512.1"/>
    <property type="molecule type" value="Genomic_DNA"/>
</dbReference>
<dbReference type="InterPro" id="IPR003018">
    <property type="entry name" value="GAF"/>
</dbReference>
<dbReference type="OrthoDB" id="9795133at2"/>
<name>A3VK06_9RHOB</name>
<dbReference type="Gene3D" id="3.30.450.40">
    <property type="match status" value="1"/>
</dbReference>
<dbReference type="SUPFAM" id="SSF55781">
    <property type="entry name" value="GAF domain-like"/>
    <property type="match status" value="1"/>
</dbReference>
<dbReference type="InterPro" id="IPR003594">
    <property type="entry name" value="HATPase_dom"/>
</dbReference>
<dbReference type="InterPro" id="IPR011495">
    <property type="entry name" value="Sig_transdc_His_kin_sub2_dim/P"/>
</dbReference>
<keyword evidence="3" id="KW-1185">Reference proteome</keyword>
<reference evidence="2 3" key="1">
    <citation type="journal article" date="2010" name="J. Bacteriol.">
        <title>Genome sequences of Pelagibaca bermudensis HTCC2601T and Maritimibacter alkaliphilus HTCC2654T, the type strains of two marine Roseobacter genera.</title>
        <authorList>
            <person name="Thrash J.C."/>
            <person name="Cho J.C."/>
            <person name="Ferriera S."/>
            <person name="Johnson J."/>
            <person name="Vergin K.L."/>
            <person name="Giovannoni S.J."/>
        </authorList>
    </citation>
    <scope>NUCLEOTIDE SEQUENCE [LARGE SCALE GENOMIC DNA]</scope>
    <source>
        <strain evidence="2 3">HTCC2654</strain>
    </source>
</reference>
<dbReference type="Pfam" id="PF07568">
    <property type="entry name" value="HisKA_2"/>
    <property type="match status" value="1"/>
</dbReference>
<organism evidence="2 3">
    <name type="scientific">Maritimibacter alkaliphilus HTCC2654</name>
    <dbReference type="NCBI Taxonomy" id="314271"/>
    <lineage>
        <taxon>Bacteria</taxon>
        <taxon>Pseudomonadati</taxon>
        <taxon>Pseudomonadota</taxon>
        <taxon>Alphaproteobacteria</taxon>
        <taxon>Rhodobacterales</taxon>
        <taxon>Roseobacteraceae</taxon>
        <taxon>Maritimibacter</taxon>
    </lineage>
</organism>
<dbReference type="Pfam" id="PF01590">
    <property type="entry name" value="GAF"/>
    <property type="match status" value="1"/>
</dbReference>
<dbReference type="eggNOG" id="COG2203">
    <property type="taxonomic scope" value="Bacteria"/>
</dbReference>
<dbReference type="Pfam" id="PF13581">
    <property type="entry name" value="HATPase_c_2"/>
    <property type="match status" value="1"/>
</dbReference>
<evidence type="ECO:0000313" key="3">
    <source>
        <dbReference type="Proteomes" id="UP000002931"/>
    </source>
</evidence>
<protein>
    <submittedName>
        <fullName evidence="2">Sensor histidine kinase</fullName>
    </submittedName>
</protein>
<dbReference type="HOGENOM" id="CLU_000445_114_44_5"/>
<comment type="caution">
    <text evidence="2">The sequence shown here is derived from an EMBL/GenBank/DDBJ whole genome shotgun (WGS) entry which is preliminary data.</text>
</comment>
<gene>
    <name evidence="2" type="ORF">RB2654_02085</name>
</gene>
<dbReference type="SUPFAM" id="SSF55874">
    <property type="entry name" value="ATPase domain of HSP90 chaperone/DNA topoisomerase II/histidine kinase"/>
    <property type="match status" value="1"/>
</dbReference>
<keyword evidence="2" id="KW-0808">Transferase</keyword>